<comment type="caution">
    <text evidence="2">The sequence shown here is derived from an EMBL/GenBank/DDBJ whole genome shotgun (WGS) entry which is preliminary data.</text>
</comment>
<dbReference type="EMBL" id="JADBJN010000003">
    <property type="protein sequence ID" value="KAG5672558.1"/>
    <property type="molecule type" value="Genomic_DNA"/>
</dbReference>
<name>A0A9J6BTC1_POLVA</name>
<evidence type="ECO:0000313" key="3">
    <source>
        <dbReference type="Proteomes" id="UP001107558"/>
    </source>
</evidence>
<dbReference type="Proteomes" id="UP001107558">
    <property type="component" value="Chromosome 3"/>
</dbReference>
<sequence length="151" mass="18260">MFDRIYHHYQYVSHEQQNHNENIEAFNNSILMQIENQPNVSDENSREISEQEDLENLAIILDSTTVNNYENDALNKVDEDEVLTEYINYEPESVMVIPRRSARIREKNERLEAIERQTSRERSRRRRQRSASRNQRDSSRKRSRSRRKGEY</sequence>
<reference evidence="2" key="1">
    <citation type="submission" date="2021-03" db="EMBL/GenBank/DDBJ databases">
        <title>Chromosome level genome of the anhydrobiotic midge Polypedilum vanderplanki.</title>
        <authorList>
            <person name="Yoshida Y."/>
            <person name="Kikawada T."/>
            <person name="Gusev O."/>
        </authorList>
    </citation>
    <scope>NUCLEOTIDE SEQUENCE</scope>
    <source>
        <strain evidence="2">NIAS01</strain>
        <tissue evidence="2">Whole body or cell culture</tissue>
    </source>
</reference>
<dbReference type="AlphaFoldDB" id="A0A9J6BTC1"/>
<keyword evidence="3" id="KW-1185">Reference proteome</keyword>
<feature type="compositionally biased region" description="Basic and acidic residues" evidence="1">
    <location>
        <begin position="106"/>
        <end position="121"/>
    </location>
</feature>
<accession>A0A9J6BTC1</accession>
<feature type="compositionally biased region" description="Basic residues" evidence="1">
    <location>
        <begin position="141"/>
        <end position="151"/>
    </location>
</feature>
<evidence type="ECO:0000313" key="2">
    <source>
        <dbReference type="EMBL" id="KAG5672558.1"/>
    </source>
</evidence>
<protein>
    <submittedName>
        <fullName evidence="2">Uncharacterized protein</fullName>
    </submittedName>
</protein>
<organism evidence="2 3">
    <name type="scientific">Polypedilum vanderplanki</name>
    <name type="common">Sleeping chironomid midge</name>
    <dbReference type="NCBI Taxonomy" id="319348"/>
    <lineage>
        <taxon>Eukaryota</taxon>
        <taxon>Metazoa</taxon>
        <taxon>Ecdysozoa</taxon>
        <taxon>Arthropoda</taxon>
        <taxon>Hexapoda</taxon>
        <taxon>Insecta</taxon>
        <taxon>Pterygota</taxon>
        <taxon>Neoptera</taxon>
        <taxon>Endopterygota</taxon>
        <taxon>Diptera</taxon>
        <taxon>Nematocera</taxon>
        <taxon>Chironomoidea</taxon>
        <taxon>Chironomidae</taxon>
        <taxon>Chironominae</taxon>
        <taxon>Polypedilum</taxon>
        <taxon>Polypedilum</taxon>
    </lineage>
</organism>
<feature type="region of interest" description="Disordered" evidence="1">
    <location>
        <begin position="106"/>
        <end position="151"/>
    </location>
</feature>
<proteinExistence type="predicted"/>
<evidence type="ECO:0000256" key="1">
    <source>
        <dbReference type="SAM" id="MobiDB-lite"/>
    </source>
</evidence>
<gene>
    <name evidence="2" type="ORF">PVAND_002676</name>
</gene>